<accession>A0A4C1VU81</accession>
<dbReference type="STRING" id="151549.A0A4C1VU81"/>
<keyword evidence="8" id="KW-1185">Reference proteome</keyword>
<dbReference type="SUPFAM" id="SSF57667">
    <property type="entry name" value="beta-beta-alpha zinc fingers"/>
    <property type="match status" value="4"/>
</dbReference>
<dbReference type="Pfam" id="PF00096">
    <property type="entry name" value="zf-C2H2"/>
    <property type="match status" value="2"/>
</dbReference>
<dbReference type="InterPro" id="IPR013087">
    <property type="entry name" value="Znf_C2H2_type"/>
</dbReference>
<organism evidence="7 8">
    <name type="scientific">Eumeta variegata</name>
    <name type="common">Bagworm moth</name>
    <name type="synonym">Eumeta japonica</name>
    <dbReference type="NCBI Taxonomy" id="151549"/>
    <lineage>
        <taxon>Eukaryota</taxon>
        <taxon>Metazoa</taxon>
        <taxon>Ecdysozoa</taxon>
        <taxon>Arthropoda</taxon>
        <taxon>Hexapoda</taxon>
        <taxon>Insecta</taxon>
        <taxon>Pterygota</taxon>
        <taxon>Neoptera</taxon>
        <taxon>Endopterygota</taxon>
        <taxon>Lepidoptera</taxon>
        <taxon>Glossata</taxon>
        <taxon>Ditrysia</taxon>
        <taxon>Tineoidea</taxon>
        <taxon>Psychidae</taxon>
        <taxon>Oiketicinae</taxon>
        <taxon>Eumeta</taxon>
    </lineage>
</organism>
<evidence type="ECO:0000256" key="1">
    <source>
        <dbReference type="ARBA" id="ARBA00022723"/>
    </source>
</evidence>
<evidence type="ECO:0000256" key="4">
    <source>
        <dbReference type="ARBA" id="ARBA00022833"/>
    </source>
</evidence>
<evidence type="ECO:0000259" key="6">
    <source>
        <dbReference type="PROSITE" id="PS50157"/>
    </source>
</evidence>
<comment type="caution">
    <text evidence="7">The sequence shown here is derived from an EMBL/GenBank/DDBJ whole genome shotgun (WGS) entry which is preliminary data.</text>
</comment>
<keyword evidence="4" id="KW-0862">Zinc</keyword>
<protein>
    <submittedName>
        <fullName evidence="7">Zinc finger protein 26</fullName>
    </submittedName>
</protein>
<dbReference type="Gene3D" id="3.30.160.60">
    <property type="entry name" value="Classic Zinc Finger"/>
    <property type="match status" value="4"/>
</dbReference>
<name>A0A4C1VU81_EUMVA</name>
<evidence type="ECO:0000313" key="8">
    <source>
        <dbReference type="Proteomes" id="UP000299102"/>
    </source>
</evidence>
<feature type="domain" description="C2H2-type" evidence="6">
    <location>
        <begin position="313"/>
        <end position="341"/>
    </location>
</feature>
<sequence>MLTDARCERDTAKASACFCASEVKREEIGLHCQPSPIVSFRLPYLSITARVNTRPLGPSRKEPSGPDRVTRTFHCDVIARNHSNVPEEHSFQKIAKLKFIPSESHAVANLAAAQEWAGPPVICHTLTEYGCEVAAFIVVFHPVSASTGEREDIAAKPHRSKLEELMKKTMVKEMNLNTMKLIKNSNLTLFTWTKRKYRCFYCEKCFVEMATLKQHSSTHTLDEIDSRIGFVRQTELKKAEISNLACRLCPSSCSDLKDLINHLNTHNVVFESDSHLLIPYRLVNGKFECVFCEKSFQVYVKLSSHMNSHYQNYVCEICGAGFANRLNLSLHVRNSHYPTKCSQCDRIFKNLTEKSKHRAKEHNVQSRRFCPLCSEILPNAYAKLLHMNSAHGVKFPEHKCNHCDRIFKTKFFLNTHVRRQHLEEKNHVCDKCSMRFYTTADLKRHFKCHDSRKNFSCSYCDTMFKTKDSWRRHLKRTHNRVDSDSQCYSLKSSNS</sequence>
<feature type="domain" description="C2H2-type" evidence="6">
    <location>
        <begin position="197"/>
        <end position="224"/>
    </location>
</feature>
<dbReference type="Proteomes" id="UP000299102">
    <property type="component" value="Unassembled WGS sequence"/>
</dbReference>
<proteinExistence type="predicted"/>
<dbReference type="OrthoDB" id="8922241at2759"/>
<dbReference type="InterPro" id="IPR036236">
    <property type="entry name" value="Znf_C2H2_sf"/>
</dbReference>
<dbReference type="SMART" id="SM00355">
    <property type="entry name" value="ZnF_C2H2"/>
    <property type="match status" value="9"/>
</dbReference>
<dbReference type="PROSITE" id="PS50157">
    <property type="entry name" value="ZINC_FINGER_C2H2_2"/>
    <property type="match status" value="6"/>
</dbReference>
<dbReference type="AlphaFoldDB" id="A0A4C1VU81"/>
<dbReference type="EMBL" id="BGZK01000423">
    <property type="protein sequence ID" value="GBP42726.1"/>
    <property type="molecule type" value="Genomic_DNA"/>
</dbReference>
<keyword evidence="1" id="KW-0479">Metal-binding</keyword>
<keyword evidence="2" id="KW-0677">Repeat</keyword>
<evidence type="ECO:0000313" key="7">
    <source>
        <dbReference type="EMBL" id="GBP42726.1"/>
    </source>
</evidence>
<evidence type="ECO:0000256" key="3">
    <source>
        <dbReference type="ARBA" id="ARBA00022771"/>
    </source>
</evidence>
<dbReference type="PROSITE" id="PS00028">
    <property type="entry name" value="ZINC_FINGER_C2H2_1"/>
    <property type="match status" value="8"/>
</dbReference>
<feature type="domain" description="C2H2-type" evidence="6">
    <location>
        <begin position="455"/>
        <end position="483"/>
    </location>
</feature>
<evidence type="ECO:0000256" key="5">
    <source>
        <dbReference type="PROSITE-ProRule" id="PRU00042"/>
    </source>
</evidence>
<gene>
    <name evidence="7" type="primary">Zfp26</name>
    <name evidence="7" type="ORF">EVAR_23364_1</name>
</gene>
<dbReference type="GO" id="GO:0008270">
    <property type="term" value="F:zinc ion binding"/>
    <property type="evidence" value="ECO:0007669"/>
    <property type="project" value="UniProtKB-KW"/>
</dbReference>
<feature type="domain" description="C2H2-type" evidence="6">
    <location>
        <begin position="287"/>
        <end position="309"/>
    </location>
</feature>
<reference evidence="7 8" key="1">
    <citation type="journal article" date="2019" name="Commun. Biol.">
        <title>The bagworm genome reveals a unique fibroin gene that provides high tensile strength.</title>
        <authorList>
            <person name="Kono N."/>
            <person name="Nakamura H."/>
            <person name="Ohtoshi R."/>
            <person name="Tomita M."/>
            <person name="Numata K."/>
            <person name="Arakawa K."/>
        </authorList>
    </citation>
    <scope>NUCLEOTIDE SEQUENCE [LARGE SCALE GENOMIC DNA]</scope>
</reference>
<keyword evidence="3 5" id="KW-0863">Zinc-finger</keyword>
<feature type="domain" description="C2H2-type" evidence="6">
    <location>
        <begin position="398"/>
        <end position="426"/>
    </location>
</feature>
<dbReference type="PANTHER" id="PTHR24379:SF121">
    <property type="entry name" value="C2H2-TYPE DOMAIN-CONTAINING PROTEIN"/>
    <property type="match status" value="1"/>
</dbReference>
<dbReference type="PANTHER" id="PTHR24379">
    <property type="entry name" value="KRAB AND ZINC FINGER DOMAIN-CONTAINING"/>
    <property type="match status" value="1"/>
</dbReference>
<evidence type="ECO:0000256" key="2">
    <source>
        <dbReference type="ARBA" id="ARBA00022737"/>
    </source>
</evidence>
<feature type="domain" description="C2H2-type" evidence="6">
    <location>
        <begin position="427"/>
        <end position="454"/>
    </location>
</feature>